<feature type="non-terminal residue" evidence="1">
    <location>
        <position position="116"/>
    </location>
</feature>
<evidence type="ECO:0000313" key="2">
    <source>
        <dbReference type="Proteomes" id="UP000076798"/>
    </source>
</evidence>
<dbReference type="EMBL" id="KV428690">
    <property type="protein sequence ID" value="KZT31268.1"/>
    <property type="molecule type" value="Genomic_DNA"/>
</dbReference>
<dbReference type="STRING" id="1314776.A0A165WKI8"/>
<proteinExistence type="predicted"/>
<dbReference type="AlphaFoldDB" id="A0A165WKI8"/>
<protein>
    <submittedName>
        <fullName evidence="1">Uncharacterized protein</fullName>
    </submittedName>
</protein>
<sequence length="116" mass="13754">MDSLPKIQYPIPDFTPGKRLTDERWQKIESDIKKTGFLWPEEIRLVQHVLLNNELGIAWDDSEKGQFKKEYFEEVKFPTVPHIPWVEKNYRIPPGLHDQLVKELQRKLDMGVIEPS</sequence>
<gene>
    <name evidence="1" type="ORF">SISSUDRAFT_995351</name>
</gene>
<dbReference type="Proteomes" id="UP000076798">
    <property type="component" value="Unassembled WGS sequence"/>
</dbReference>
<accession>A0A165WKI8</accession>
<evidence type="ECO:0000313" key="1">
    <source>
        <dbReference type="EMBL" id="KZT31268.1"/>
    </source>
</evidence>
<dbReference type="OrthoDB" id="5599163at2759"/>
<organism evidence="1 2">
    <name type="scientific">Sistotremastrum suecicum HHB10207 ss-3</name>
    <dbReference type="NCBI Taxonomy" id="1314776"/>
    <lineage>
        <taxon>Eukaryota</taxon>
        <taxon>Fungi</taxon>
        <taxon>Dikarya</taxon>
        <taxon>Basidiomycota</taxon>
        <taxon>Agaricomycotina</taxon>
        <taxon>Agaricomycetes</taxon>
        <taxon>Sistotremastrales</taxon>
        <taxon>Sistotremastraceae</taxon>
        <taxon>Sistotremastrum</taxon>
    </lineage>
</organism>
<keyword evidence="2" id="KW-1185">Reference proteome</keyword>
<name>A0A165WKI8_9AGAM</name>
<reference evidence="1 2" key="1">
    <citation type="journal article" date="2016" name="Mol. Biol. Evol.">
        <title>Comparative Genomics of Early-Diverging Mushroom-Forming Fungi Provides Insights into the Origins of Lignocellulose Decay Capabilities.</title>
        <authorList>
            <person name="Nagy L.G."/>
            <person name="Riley R."/>
            <person name="Tritt A."/>
            <person name="Adam C."/>
            <person name="Daum C."/>
            <person name="Floudas D."/>
            <person name="Sun H."/>
            <person name="Yadav J.S."/>
            <person name="Pangilinan J."/>
            <person name="Larsson K.H."/>
            <person name="Matsuura K."/>
            <person name="Barry K."/>
            <person name="Labutti K."/>
            <person name="Kuo R."/>
            <person name="Ohm R.A."/>
            <person name="Bhattacharya S.S."/>
            <person name="Shirouzu T."/>
            <person name="Yoshinaga Y."/>
            <person name="Martin F.M."/>
            <person name="Grigoriev I.V."/>
            <person name="Hibbett D.S."/>
        </authorList>
    </citation>
    <scope>NUCLEOTIDE SEQUENCE [LARGE SCALE GENOMIC DNA]</scope>
    <source>
        <strain evidence="1 2">HHB10207 ss-3</strain>
    </source>
</reference>